<organism evidence="6 7">
    <name type="scientific">Phyllosticta citribraziliensis</name>
    <dbReference type="NCBI Taxonomy" id="989973"/>
    <lineage>
        <taxon>Eukaryota</taxon>
        <taxon>Fungi</taxon>
        <taxon>Dikarya</taxon>
        <taxon>Ascomycota</taxon>
        <taxon>Pezizomycotina</taxon>
        <taxon>Dothideomycetes</taxon>
        <taxon>Dothideomycetes incertae sedis</taxon>
        <taxon>Botryosphaeriales</taxon>
        <taxon>Phyllostictaceae</taxon>
        <taxon>Phyllosticta</taxon>
    </lineage>
</organism>
<dbReference type="InterPro" id="IPR043136">
    <property type="entry name" value="B30.2/SPRY_sf"/>
</dbReference>
<proteinExistence type="predicted"/>
<gene>
    <name evidence="6" type="ORF">J3D65DRAFT_649400</name>
</gene>
<evidence type="ECO:0000256" key="2">
    <source>
        <dbReference type="ARBA" id="ARBA00022692"/>
    </source>
</evidence>
<evidence type="ECO:0000313" key="6">
    <source>
        <dbReference type="EMBL" id="KAK7544983.1"/>
    </source>
</evidence>
<dbReference type="Proteomes" id="UP001360953">
    <property type="component" value="Unassembled WGS sequence"/>
</dbReference>
<evidence type="ECO:0000256" key="4">
    <source>
        <dbReference type="ARBA" id="ARBA00023136"/>
    </source>
</evidence>
<dbReference type="InterPro" id="IPR035780">
    <property type="entry name" value="SPRY_Ssh4-like"/>
</dbReference>
<dbReference type="Gene3D" id="2.60.120.920">
    <property type="match status" value="1"/>
</dbReference>
<keyword evidence="3" id="KW-1133">Transmembrane helix</keyword>
<protein>
    <recommendedName>
        <fullName evidence="8">SPRY domain-containing protein</fullName>
    </recommendedName>
</protein>
<dbReference type="RefSeq" id="XP_066660218.1">
    <property type="nucleotide sequence ID" value="XM_066802419.1"/>
</dbReference>
<feature type="region of interest" description="Disordered" evidence="5">
    <location>
        <begin position="1"/>
        <end position="93"/>
    </location>
</feature>
<evidence type="ECO:0000256" key="3">
    <source>
        <dbReference type="ARBA" id="ARBA00022989"/>
    </source>
</evidence>
<evidence type="ECO:0000313" key="7">
    <source>
        <dbReference type="Proteomes" id="UP001360953"/>
    </source>
</evidence>
<keyword evidence="4" id="KW-0472">Membrane</keyword>
<evidence type="ECO:0000256" key="5">
    <source>
        <dbReference type="SAM" id="MobiDB-lite"/>
    </source>
</evidence>
<comment type="caution">
    <text evidence="6">The sequence shown here is derived from an EMBL/GenBank/DDBJ whole genome shotgun (WGS) entry which is preliminary data.</text>
</comment>
<dbReference type="CDD" id="cd12910">
    <property type="entry name" value="SPRY_SSH4_like"/>
    <property type="match status" value="1"/>
</dbReference>
<evidence type="ECO:0008006" key="8">
    <source>
        <dbReference type="Google" id="ProtNLM"/>
    </source>
</evidence>
<dbReference type="EMBL" id="JBBPEH010000001">
    <property type="protein sequence ID" value="KAK7544983.1"/>
    <property type="molecule type" value="Genomic_DNA"/>
</dbReference>
<keyword evidence="7" id="KW-1185">Reference proteome</keyword>
<accession>A0ABR1MCK6</accession>
<keyword evidence="2" id="KW-0812">Transmembrane</keyword>
<feature type="compositionally biased region" description="Low complexity" evidence="5">
    <location>
        <begin position="73"/>
        <end position="87"/>
    </location>
</feature>
<comment type="subcellular location">
    <subcellularLocation>
        <location evidence="1">Membrane</location>
    </subcellularLocation>
</comment>
<sequence>MRSFFKKLHHRDDSDGNERQSQSYEPPPSYSSLEENRSDKKPSSSSAYNQHQEASSSSSTQYAPPPGPPPNWTAPAAASASASTAAAEPPPYHDWTIIPDNALLPPPPPLTYTVSPTANASAADGEAAYKWCLAHPLSSPLHLTPAQLAALRAGHVAFASPPSCFAGELRAAVGTGRANRPGYYAGRSHSRARDVCLVTALPLYSARAHNPLLHPSPPSPYPKPATTTVYFELGILGIGGIASSSTSPSLEEADAGLAIGYVAPPHPSWRLPGWQRGSLGVHGDDGRRYVNDTFGGADFTTAWGAGERVGLGLVFRAPPTTGDAPPAYGTGGGGRGIPGVAVDVFFTRNGQRAGGWDMAGELDERALGGKEGLEGECDLYGAVGLFGGVDFEVFFNREDWLFKPDEKGME</sequence>
<name>A0ABR1MCK6_9PEZI</name>
<evidence type="ECO:0000256" key="1">
    <source>
        <dbReference type="ARBA" id="ARBA00004370"/>
    </source>
</evidence>
<dbReference type="GeneID" id="92035325"/>
<reference evidence="6 7" key="1">
    <citation type="submission" date="2024-04" db="EMBL/GenBank/DDBJ databases">
        <title>Phyllosticta paracitricarpa is synonymous to the EU quarantine fungus P. citricarpa based on phylogenomic analyses.</title>
        <authorList>
            <consortium name="Lawrence Berkeley National Laboratory"/>
            <person name="Van ingen-buijs V.A."/>
            <person name="Van westerhoven A.C."/>
            <person name="Haridas S."/>
            <person name="Skiadas P."/>
            <person name="Martin F."/>
            <person name="Groenewald J.Z."/>
            <person name="Crous P.W."/>
            <person name="Seidl M.F."/>
        </authorList>
    </citation>
    <scope>NUCLEOTIDE SEQUENCE [LARGE SCALE GENOMIC DNA]</scope>
    <source>
        <strain evidence="6 7">CPC 17464</strain>
    </source>
</reference>
<feature type="compositionally biased region" description="Polar residues" evidence="5">
    <location>
        <begin position="43"/>
        <end position="57"/>
    </location>
</feature>
<feature type="compositionally biased region" description="Pro residues" evidence="5">
    <location>
        <begin position="63"/>
        <end position="72"/>
    </location>
</feature>